<sequence length="439" mass="46110">MDNVPLRSRSVRSVVTIATLYVPVFVFVLLVFSGVTWSMADSQVVADAGGDPAIGVFSGKAGLLIGLALVGVYLPALGNPLRSFGAALCLFWLLALGSVLWASNVGTVLFAVANLTLLLVAAMLAHRLFGFARALRLVWLVSTGLILLSAALAVIGDPHAVMGGMHGGRWRGLFAHKNSFGPFLVVNLLIALFAQASLKLPVALVFAMVAVDLAALFFANSATADIAAAAGIIAGIALLPIPNRAVRTLWRGGSIAVACLLGGVLLLQPAVTGELLGRDTTMSGRAAMWEQALPLTVERPLGTGYGTGGGSQVSIELQKRMHRAINLSVQSGYLNLALELGWGAVVLFLLWAGGATLSVLFSRRASSAQTLLAALLAAMIVESISEVNACFAPGWLLLVTMLPMIDARRAMRPRWRLLRRRYGRGVSSAVTSQVPVRAG</sequence>
<keyword evidence="2" id="KW-0436">Ligase</keyword>
<reference evidence="2 3" key="1">
    <citation type="submission" date="2019-02" db="EMBL/GenBank/DDBJ databases">
        <authorList>
            <person name="Li Y."/>
        </authorList>
    </citation>
    <scope>NUCLEOTIDE SEQUENCE [LARGE SCALE GENOMIC DNA]</scope>
    <source>
        <strain evidence="2 3">3-7</strain>
    </source>
</reference>
<name>A0A4Q6XMP3_9SPHN</name>
<dbReference type="OrthoDB" id="4391260at2"/>
<dbReference type="PANTHER" id="PTHR37422">
    <property type="entry name" value="TEICHURONIC ACID BIOSYNTHESIS PROTEIN TUAE"/>
    <property type="match status" value="1"/>
</dbReference>
<keyword evidence="1" id="KW-0472">Membrane</keyword>
<protein>
    <submittedName>
        <fullName evidence="2">O-antigen ligase family protein</fullName>
    </submittedName>
</protein>
<proteinExistence type="predicted"/>
<feature type="transmembrane region" description="Helical" evidence="1">
    <location>
        <begin position="20"/>
        <end position="40"/>
    </location>
</feature>
<feature type="transmembrane region" description="Helical" evidence="1">
    <location>
        <begin position="175"/>
        <end position="193"/>
    </location>
</feature>
<feature type="transmembrane region" description="Helical" evidence="1">
    <location>
        <begin position="108"/>
        <end position="125"/>
    </location>
</feature>
<gene>
    <name evidence="2" type="ORF">EWE75_21130</name>
</gene>
<dbReference type="InterPro" id="IPR051533">
    <property type="entry name" value="WaaL-like"/>
</dbReference>
<evidence type="ECO:0000313" key="2">
    <source>
        <dbReference type="EMBL" id="RZF60815.1"/>
    </source>
</evidence>
<keyword evidence="1" id="KW-1133">Transmembrane helix</keyword>
<feature type="transmembrane region" description="Helical" evidence="1">
    <location>
        <begin position="81"/>
        <end position="102"/>
    </location>
</feature>
<feature type="transmembrane region" description="Helical" evidence="1">
    <location>
        <begin position="253"/>
        <end position="271"/>
    </location>
</feature>
<dbReference type="Proteomes" id="UP000292085">
    <property type="component" value="Unassembled WGS sequence"/>
</dbReference>
<keyword evidence="1" id="KW-0812">Transmembrane</keyword>
<dbReference type="AlphaFoldDB" id="A0A4Q6XMP3"/>
<feature type="transmembrane region" description="Helical" evidence="1">
    <location>
        <begin position="52"/>
        <end position="74"/>
    </location>
</feature>
<feature type="transmembrane region" description="Helical" evidence="1">
    <location>
        <begin position="200"/>
        <end position="218"/>
    </location>
</feature>
<comment type="caution">
    <text evidence="2">The sequence shown here is derived from an EMBL/GenBank/DDBJ whole genome shotgun (WGS) entry which is preliminary data.</text>
</comment>
<feature type="transmembrane region" description="Helical" evidence="1">
    <location>
        <begin position="340"/>
        <end position="361"/>
    </location>
</feature>
<feature type="transmembrane region" description="Helical" evidence="1">
    <location>
        <begin position="137"/>
        <end position="155"/>
    </location>
</feature>
<dbReference type="RefSeq" id="WP_130160078.1">
    <property type="nucleotide sequence ID" value="NZ_SGIS01000049.1"/>
</dbReference>
<dbReference type="GO" id="GO:0016020">
    <property type="term" value="C:membrane"/>
    <property type="evidence" value="ECO:0007669"/>
    <property type="project" value="UniProtKB-SubCell"/>
</dbReference>
<accession>A0A4Q6XMP3</accession>
<evidence type="ECO:0000313" key="3">
    <source>
        <dbReference type="Proteomes" id="UP000292085"/>
    </source>
</evidence>
<feature type="transmembrane region" description="Helical" evidence="1">
    <location>
        <begin position="224"/>
        <end position="241"/>
    </location>
</feature>
<evidence type="ECO:0000256" key="1">
    <source>
        <dbReference type="SAM" id="Phobius"/>
    </source>
</evidence>
<dbReference type="GO" id="GO:0016874">
    <property type="term" value="F:ligase activity"/>
    <property type="evidence" value="ECO:0007669"/>
    <property type="project" value="UniProtKB-KW"/>
</dbReference>
<keyword evidence="3" id="KW-1185">Reference proteome</keyword>
<dbReference type="EMBL" id="SGIS01000049">
    <property type="protein sequence ID" value="RZF60815.1"/>
    <property type="molecule type" value="Genomic_DNA"/>
</dbReference>
<organism evidence="2 3">
    <name type="scientific">Sphingomonas populi</name>
    <dbReference type="NCBI Taxonomy" id="2484750"/>
    <lineage>
        <taxon>Bacteria</taxon>
        <taxon>Pseudomonadati</taxon>
        <taxon>Pseudomonadota</taxon>
        <taxon>Alphaproteobacteria</taxon>
        <taxon>Sphingomonadales</taxon>
        <taxon>Sphingomonadaceae</taxon>
        <taxon>Sphingomonas</taxon>
    </lineage>
</organism>
<feature type="transmembrane region" description="Helical" evidence="1">
    <location>
        <begin position="391"/>
        <end position="411"/>
    </location>
</feature>
<dbReference type="PANTHER" id="PTHR37422:SF13">
    <property type="entry name" value="LIPOPOLYSACCHARIDE BIOSYNTHESIS PROTEIN PA4999-RELATED"/>
    <property type="match status" value="1"/>
</dbReference>